<protein>
    <submittedName>
        <fullName evidence="8">Ulp1 protease family protein</fullName>
    </submittedName>
</protein>
<dbReference type="SUPFAM" id="SSF54001">
    <property type="entry name" value="Cysteine proteinases"/>
    <property type="match status" value="1"/>
</dbReference>
<feature type="domain" description="Ubiquitin-like protease family profile" evidence="7">
    <location>
        <begin position="473"/>
        <end position="666"/>
    </location>
</feature>
<comment type="similarity">
    <text evidence="1">Belongs to the peptidase C48 family.</text>
</comment>
<feature type="compositionally biased region" description="Polar residues" evidence="6">
    <location>
        <begin position="1"/>
        <end position="11"/>
    </location>
</feature>
<keyword evidence="3" id="KW-0378">Hydrolase</keyword>
<dbReference type="GO" id="GO:0019784">
    <property type="term" value="F:deNEDDylase activity"/>
    <property type="evidence" value="ECO:0007669"/>
    <property type="project" value="InterPro"/>
</dbReference>
<dbReference type="OrthoDB" id="5065855at2759"/>
<organism evidence="8 9">
    <name type="scientific">Ophiostoma piceae (strain UAMH 11346)</name>
    <name type="common">Sap stain fungus</name>
    <dbReference type="NCBI Taxonomy" id="1262450"/>
    <lineage>
        <taxon>Eukaryota</taxon>
        <taxon>Fungi</taxon>
        <taxon>Dikarya</taxon>
        <taxon>Ascomycota</taxon>
        <taxon>Pezizomycotina</taxon>
        <taxon>Sordariomycetes</taxon>
        <taxon>Sordariomycetidae</taxon>
        <taxon>Ophiostomatales</taxon>
        <taxon>Ophiostomataceae</taxon>
        <taxon>Ophiostoma</taxon>
    </lineage>
</organism>
<keyword evidence="4" id="KW-0788">Thiol protease</keyword>
<dbReference type="PANTHER" id="PTHR46468">
    <property type="entry name" value="SENTRIN-SPECIFIC PROTEASE 8"/>
    <property type="match status" value="1"/>
</dbReference>
<evidence type="ECO:0000313" key="8">
    <source>
        <dbReference type="EMBL" id="EPE04221.1"/>
    </source>
</evidence>
<sequence>MTGNKQHTSSPRDLPSLWARPAAAPGPSFQCPSPPAHPVSRRVVASSSSPPSNPRAVPRSHDAYGNANELEMAQQQLAGHLSPSPTPGAECYSAFYACLSTAETSPSTVKTSPNLPAAEARLPNSPLHPQYPAHMTFEEVWAAFVNPDAYDSTPSLPPPTDDPPPPPLVPPQFSNEFRQNVEMAALAEKLAEAEKRGKEYDIDQHQPVFREEDYAPNYTQFFTANPQSTAFRRPEPLLIRSAIRRRPLFKTPEQIAAAARRQEKKLKAEKAAVEAQARAKAANDRALEEAGMTKAEKKRAAILRYRAEKATKKAAAKAYNIAVKAAIREDKAKAREERQIAAAAAKASAREAKTAAREAKAAARIANGRRRTQTTATSQPGALSLMAAVAPWRAPEHPHTEFADFFEPQYASPLTVLEHLKFSQSGSEFDLNYNDGDNDGDNVDAGTNSNAETNTDVATDAQLDINIDLGTNIDLDGYNFAGPSSSPSWPVAPASVAEDTIFQADAKYLTYHGATDLRALRQDWLTDSTYLEFEVLSRYPEARIHLLRPSISMMLGWLRTDELRQNMPNFRQQGTTHIFVPVNNSHDVGSTDEGTHWSLLLVSVVDCVAFHYDSLGACNIHNARDITAALARLLGLPLRFRNIDDTPRQANNNDCGVFVCILMRFLLVKRLLNAHAREKVSMSLGGKMIDAEGGRKEMIKTIENLRREAERRESDRTGRSVSPFVRGDGYRID</sequence>
<dbReference type="AlphaFoldDB" id="S3BXR9"/>
<dbReference type="Proteomes" id="UP000016923">
    <property type="component" value="Unassembled WGS sequence"/>
</dbReference>
<proteinExistence type="inferred from homology"/>
<evidence type="ECO:0000256" key="4">
    <source>
        <dbReference type="ARBA" id="ARBA00022807"/>
    </source>
</evidence>
<accession>S3BXR9</accession>
<keyword evidence="2 8" id="KW-0645">Protease</keyword>
<keyword evidence="5" id="KW-0175">Coiled coil</keyword>
<feature type="coiled-coil region" evidence="5">
    <location>
        <begin position="256"/>
        <end position="285"/>
    </location>
</feature>
<evidence type="ECO:0000256" key="2">
    <source>
        <dbReference type="ARBA" id="ARBA00022670"/>
    </source>
</evidence>
<keyword evidence="9" id="KW-1185">Reference proteome</keyword>
<dbReference type="VEuPathDB" id="FungiDB:F503_04736"/>
<name>S3BXR9_OPHP1</name>
<dbReference type="Pfam" id="PF02902">
    <property type="entry name" value="Peptidase_C48"/>
    <property type="match status" value="1"/>
</dbReference>
<gene>
    <name evidence="8" type="ORF">F503_04736</name>
</gene>
<feature type="region of interest" description="Disordered" evidence="6">
    <location>
        <begin position="707"/>
        <end position="733"/>
    </location>
</feature>
<dbReference type="Gene3D" id="3.40.395.10">
    <property type="entry name" value="Adenoviral Proteinase, Chain A"/>
    <property type="match status" value="1"/>
</dbReference>
<dbReference type="GO" id="GO:0000338">
    <property type="term" value="P:protein deneddylation"/>
    <property type="evidence" value="ECO:0007669"/>
    <property type="project" value="TreeGrafter"/>
</dbReference>
<evidence type="ECO:0000313" key="9">
    <source>
        <dbReference type="Proteomes" id="UP000016923"/>
    </source>
</evidence>
<dbReference type="PANTHER" id="PTHR46468:SF1">
    <property type="entry name" value="SENTRIN-SPECIFIC PROTEASE 8"/>
    <property type="match status" value="1"/>
</dbReference>
<feature type="compositionally biased region" description="Basic and acidic residues" evidence="6">
    <location>
        <begin position="707"/>
        <end position="718"/>
    </location>
</feature>
<dbReference type="eggNOG" id="KOG3246">
    <property type="taxonomic scope" value="Eukaryota"/>
</dbReference>
<feature type="region of interest" description="Disordered" evidence="6">
    <location>
        <begin position="1"/>
        <end position="62"/>
    </location>
</feature>
<dbReference type="InterPro" id="IPR003653">
    <property type="entry name" value="Peptidase_C48_C"/>
</dbReference>
<dbReference type="HOGENOM" id="CLU_378155_0_0_1"/>
<dbReference type="GO" id="GO:0008234">
    <property type="term" value="F:cysteine-type peptidase activity"/>
    <property type="evidence" value="ECO:0007669"/>
    <property type="project" value="UniProtKB-KW"/>
</dbReference>
<feature type="region of interest" description="Disordered" evidence="6">
    <location>
        <begin position="361"/>
        <end position="382"/>
    </location>
</feature>
<evidence type="ECO:0000259" key="7">
    <source>
        <dbReference type="PROSITE" id="PS50600"/>
    </source>
</evidence>
<evidence type="ECO:0000256" key="6">
    <source>
        <dbReference type="SAM" id="MobiDB-lite"/>
    </source>
</evidence>
<dbReference type="InterPro" id="IPR044613">
    <property type="entry name" value="Nep1/2-like"/>
</dbReference>
<dbReference type="GO" id="GO:0006508">
    <property type="term" value="P:proteolysis"/>
    <property type="evidence" value="ECO:0007669"/>
    <property type="project" value="UniProtKB-KW"/>
</dbReference>
<dbReference type="EMBL" id="KE148162">
    <property type="protein sequence ID" value="EPE04221.1"/>
    <property type="molecule type" value="Genomic_DNA"/>
</dbReference>
<reference evidence="8 9" key="1">
    <citation type="journal article" date="2013" name="BMC Genomics">
        <title>The genome and transcriptome of the pine saprophyte Ophiostoma piceae, and a comparison with the bark beetle-associated pine pathogen Grosmannia clavigera.</title>
        <authorList>
            <person name="Haridas S."/>
            <person name="Wang Y."/>
            <person name="Lim L."/>
            <person name="Massoumi Alamouti S."/>
            <person name="Jackman S."/>
            <person name="Docking R."/>
            <person name="Robertson G."/>
            <person name="Birol I."/>
            <person name="Bohlmann J."/>
            <person name="Breuil C."/>
        </authorList>
    </citation>
    <scope>NUCLEOTIDE SEQUENCE [LARGE SCALE GENOMIC DNA]</scope>
    <source>
        <strain evidence="8 9">UAMH 11346</strain>
    </source>
</reference>
<evidence type="ECO:0000256" key="5">
    <source>
        <dbReference type="SAM" id="Coils"/>
    </source>
</evidence>
<evidence type="ECO:0000256" key="3">
    <source>
        <dbReference type="ARBA" id="ARBA00022801"/>
    </source>
</evidence>
<dbReference type="PROSITE" id="PS50600">
    <property type="entry name" value="ULP_PROTEASE"/>
    <property type="match status" value="1"/>
</dbReference>
<feature type="compositionally biased region" description="Low complexity" evidence="6">
    <location>
        <begin position="41"/>
        <end position="57"/>
    </location>
</feature>
<dbReference type="InterPro" id="IPR038765">
    <property type="entry name" value="Papain-like_cys_pep_sf"/>
</dbReference>
<dbReference type="STRING" id="1262450.S3BXR9"/>
<evidence type="ECO:0000256" key="1">
    <source>
        <dbReference type="ARBA" id="ARBA00005234"/>
    </source>
</evidence>